<comment type="caution">
    <text evidence="1">The sequence shown here is derived from an EMBL/GenBank/DDBJ whole genome shotgun (WGS) entry which is preliminary data.</text>
</comment>
<name>A0ACB5SX88_AMBMO</name>
<gene>
    <name evidence="1" type="ORF">Amon02_000234600</name>
</gene>
<dbReference type="EMBL" id="BSXS01001341">
    <property type="protein sequence ID" value="GME75876.1"/>
    <property type="molecule type" value="Genomic_DNA"/>
</dbReference>
<proteinExistence type="predicted"/>
<evidence type="ECO:0000313" key="1">
    <source>
        <dbReference type="EMBL" id="GME75876.1"/>
    </source>
</evidence>
<keyword evidence="2" id="KW-1185">Reference proteome</keyword>
<sequence length="148" mass="16365">MSEQEGFSQRLSQRHNPRLSRRFIIPGTRTRRGGVPITPNKDGEGPQRIEDFFNNNLSDDDFESPNVSKLTPSRPHHRFSLNGFSVRPDAIEGNDDNNEEDKDEGADVSTLDIPADNSDAEDIVSDTDGETTGDRLISSAATLAFVSF</sequence>
<reference evidence="1" key="1">
    <citation type="submission" date="2023-04" db="EMBL/GenBank/DDBJ databases">
        <title>Ambrosiozyma monospora NBRC 10751.</title>
        <authorList>
            <person name="Ichikawa N."/>
            <person name="Sato H."/>
            <person name="Tonouchi N."/>
        </authorList>
    </citation>
    <scope>NUCLEOTIDE SEQUENCE</scope>
    <source>
        <strain evidence="1">NBRC 10751</strain>
    </source>
</reference>
<protein>
    <submittedName>
        <fullName evidence="1">Unnamed protein product</fullName>
    </submittedName>
</protein>
<evidence type="ECO:0000313" key="2">
    <source>
        <dbReference type="Proteomes" id="UP001165064"/>
    </source>
</evidence>
<organism evidence="1 2">
    <name type="scientific">Ambrosiozyma monospora</name>
    <name type="common">Yeast</name>
    <name type="synonym">Endomycopsis monosporus</name>
    <dbReference type="NCBI Taxonomy" id="43982"/>
    <lineage>
        <taxon>Eukaryota</taxon>
        <taxon>Fungi</taxon>
        <taxon>Dikarya</taxon>
        <taxon>Ascomycota</taxon>
        <taxon>Saccharomycotina</taxon>
        <taxon>Pichiomycetes</taxon>
        <taxon>Pichiales</taxon>
        <taxon>Pichiaceae</taxon>
        <taxon>Ambrosiozyma</taxon>
    </lineage>
</organism>
<dbReference type="Proteomes" id="UP001165064">
    <property type="component" value="Unassembled WGS sequence"/>
</dbReference>
<accession>A0ACB5SX88</accession>